<evidence type="ECO:0000256" key="1">
    <source>
        <dbReference type="ARBA" id="ARBA00007177"/>
    </source>
</evidence>
<protein>
    <recommendedName>
        <fullName evidence="3">Urease accessory protein UreD</fullName>
    </recommendedName>
</protein>
<keyword evidence="3" id="KW-0996">Nickel insertion</keyword>
<reference evidence="5" key="1">
    <citation type="submission" date="2016-09" db="EMBL/GenBank/DDBJ databases">
        <authorList>
            <person name="Wibberg D."/>
        </authorList>
    </citation>
    <scope>NUCLEOTIDE SEQUENCE [LARGE SCALE GENOMIC DNA]</scope>
</reference>
<dbReference type="InterPro" id="IPR002669">
    <property type="entry name" value="UreD"/>
</dbReference>
<dbReference type="AlphaFoldDB" id="A0A1M4N407"/>
<keyword evidence="2 3" id="KW-0143">Chaperone</keyword>
<dbReference type="Pfam" id="PF01774">
    <property type="entry name" value="UreD"/>
    <property type="match status" value="1"/>
</dbReference>
<accession>A0A1M4N407</accession>
<dbReference type="PANTHER" id="PTHR33643:SF1">
    <property type="entry name" value="UREASE ACCESSORY PROTEIN D"/>
    <property type="match status" value="1"/>
</dbReference>
<organism evidence="4 5">
    <name type="scientific">Donghicola eburneus</name>
    <dbReference type="NCBI Taxonomy" id="393278"/>
    <lineage>
        <taxon>Bacteria</taxon>
        <taxon>Pseudomonadati</taxon>
        <taxon>Pseudomonadota</taxon>
        <taxon>Alphaproteobacteria</taxon>
        <taxon>Rhodobacterales</taxon>
        <taxon>Roseobacteraceae</taxon>
        <taxon>Donghicola</taxon>
    </lineage>
</organism>
<dbReference type="HAMAP" id="MF_01384">
    <property type="entry name" value="UreD"/>
    <property type="match status" value="1"/>
</dbReference>
<comment type="function">
    <text evidence="3">Required for maturation of urease via the functional incorporation of the urease nickel metallocenter.</text>
</comment>
<sequence length="297" mass="32236">MHIWHLVGQTAYPESKFFTGRKKITCLDTISNTQPRSHGTLQITSKALGRGASSLGTLRQQGSAKFLSVSRRDAVEGVVINTSGGITGGDTLRIDAHAGADSTLRLTTQAAERIYRSSDQTAGSVTTRLCAEPGSRLDWLPQETILFDNAYLRRSLEASITSDSRFLMVEPVLFGRLAMGETVQQAQLSDRITITRDDKVLFRDATLLRGDIASQLDRPGVGNGARAMAFVLYAAPDAEAYLDRIRDLLPNTAGASLVAEGALVMRFLAADGFGLRQSLLPVLDLLTGNDLPRSWRL</sequence>
<evidence type="ECO:0000256" key="3">
    <source>
        <dbReference type="HAMAP-Rule" id="MF_01384"/>
    </source>
</evidence>
<dbReference type="GO" id="GO:0005737">
    <property type="term" value="C:cytoplasm"/>
    <property type="evidence" value="ECO:0007669"/>
    <property type="project" value="UniProtKB-SubCell"/>
</dbReference>
<dbReference type="GO" id="GO:0016151">
    <property type="term" value="F:nickel cation binding"/>
    <property type="evidence" value="ECO:0007669"/>
    <property type="project" value="UniProtKB-UniRule"/>
</dbReference>
<keyword evidence="3" id="KW-0963">Cytoplasm</keyword>
<comment type="similarity">
    <text evidence="1 3">Belongs to the UreD family.</text>
</comment>
<dbReference type="PANTHER" id="PTHR33643">
    <property type="entry name" value="UREASE ACCESSORY PROTEIN D"/>
    <property type="match status" value="1"/>
</dbReference>
<keyword evidence="5" id="KW-1185">Reference proteome</keyword>
<comment type="subunit">
    <text evidence="3">UreD, UreF and UreG form a complex that acts as a GTP-hydrolysis-dependent molecular chaperone, activating the urease apoprotein by helping to assemble the nickel containing metallocenter of UreC. The UreE protein probably delivers the nickel.</text>
</comment>
<evidence type="ECO:0000313" key="5">
    <source>
        <dbReference type="Proteomes" id="UP000184085"/>
    </source>
</evidence>
<gene>
    <name evidence="3 4" type="primary">ureD</name>
    <name evidence="4" type="ORF">KARMA_3822</name>
</gene>
<dbReference type="Proteomes" id="UP000184085">
    <property type="component" value="Unassembled WGS sequence"/>
</dbReference>
<proteinExistence type="inferred from homology"/>
<evidence type="ECO:0000313" key="4">
    <source>
        <dbReference type="EMBL" id="SCM69583.1"/>
    </source>
</evidence>
<evidence type="ECO:0000256" key="2">
    <source>
        <dbReference type="ARBA" id="ARBA00023186"/>
    </source>
</evidence>
<name>A0A1M4N407_9RHOB</name>
<dbReference type="EMBL" id="FMJB01000064">
    <property type="protein sequence ID" value="SCM69583.1"/>
    <property type="molecule type" value="Genomic_DNA"/>
</dbReference>
<comment type="subcellular location">
    <subcellularLocation>
        <location evidence="3">Cytoplasm</location>
    </subcellularLocation>
</comment>